<evidence type="ECO:0000313" key="2">
    <source>
        <dbReference type="EMBL" id="KAG6676171.1"/>
    </source>
</evidence>
<dbReference type="CDD" id="cd22157">
    <property type="entry name" value="F-box_AtFBW1-like"/>
    <property type="match status" value="1"/>
</dbReference>
<dbReference type="SUPFAM" id="SSF81383">
    <property type="entry name" value="F-box domain"/>
    <property type="match status" value="1"/>
</dbReference>
<dbReference type="EMBL" id="CM031839">
    <property type="protein sequence ID" value="KAG6676171.1"/>
    <property type="molecule type" value="Genomic_DNA"/>
</dbReference>
<dbReference type="InterPro" id="IPR001810">
    <property type="entry name" value="F-box_dom"/>
</dbReference>
<dbReference type="Proteomes" id="UP000811246">
    <property type="component" value="Chromosome 15"/>
</dbReference>
<dbReference type="InterPro" id="IPR055290">
    <property type="entry name" value="At3g26010-like"/>
</dbReference>
<dbReference type="Pfam" id="PF00646">
    <property type="entry name" value="F-box"/>
    <property type="match status" value="1"/>
</dbReference>
<accession>A0A922AC30</accession>
<dbReference type="AlphaFoldDB" id="A0A922AC30"/>
<evidence type="ECO:0000259" key="1">
    <source>
        <dbReference type="SMART" id="SM00256"/>
    </source>
</evidence>
<sequence length="407" mass="45948">MASTAGNKNPSGPTAAAEMIGGNDDIVTEILLRLPVKPLVRFKCVSKRWLSLISDPHFSRRYHHPRVSVSGVFLRRRIPSQFQFVTLDGTHSKPPFTSLDFITDKDNDNDIDPPCSSRIKILESCNGLLLCRRLNKTLTGQSHRYFVCNPTTKQFSRLPFISTDGPITIFGLSLAFEPTKSPYYQVVCVRSAAVSVYFYQIEIYSSKTRAWRPCGSPFVAPFDMVFDQGVFWNGAVHWLSPSGAAMFFNLDKEILGTMPSLPGSEAWGKRRFRYFGESGGHLHLIEIYGAGTTQFQVFEMSSDYSGWFVKYEVDLDGIVAAFPEMVRNFLDPCDSSYVAFVIVFVVRNEEEEAELLLHVPGKILSYNLREKSFNKCCELTPYSNESSSSLQFGWLDAYQYMESLACV</sequence>
<dbReference type="Gene3D" id="1.20.1280.50">
    <property type="match status" value="1"/>
</dbReference>
<dbReference type="OrthoDB" id="605328at2759"/>
<dbReference type="PANTHER" id="PTHR35546">
    <property type="entry name" value="F-BOX PROTEIN INTERACTION DOMAIN PROTEIN-RELATED"/>
    <property type="match status" value="1"/>
</dbReference>
<dbReference type="InterPro" id="IPR006527">
    <property type="entry name" value="F-box-assoc_dom_typ1"/>
</dbReference>
<dbReference type="InterPro" id="IPR036047">
    <property type="entry name" value="F-box-like_dom_sf"/>
</dbReference>
<proteinExistence type="predicted"/>
<protein>
    <recommendedName>
        <fullName evidence="1">F-box domain-containing protein</fullName>
    </recommendedName>
</protein>
<organism evidence="2 3">
    <name type="scientific">Carya illinoinensis</name>
    <name type="common">Pecan</name>
    <dbReference type="NCBI Taxonomy" id="32201"/>
    <lineage>
        <taxon>Eukaryota</taxon>
        <taxon>Viridiplantae</taxon>
        <taxon>Streptophyta</taxon>
        <taxon>Embryophyta</taxon>
        <taxon>Tracheophyta</taxon>
        <taxon>Spermatophyta</taxon>
        <taxon>Magnoliopsida</taxon>
        <taxon>eudicotyledons</taxon>
        <taxon>Gunneridae</taxon>
        <taxon>Pentapetalae</taxon>
        <taxon>rosids</taxon>
        <taxon>fabids</taxon>
        <taxon>Fagales</taxon>
        <taxon>Juglandaceae</taxon>
        <taxon>Carya</taxon>
    </lineage>
</organism>
<name>A0A922AC30_CARIL</name>
<evidence type="ECO:0000313" key="3">
    <source>
        <dbReference type="Proteomes" id="UP000811246"/>
    </source>
</evidence>
<gene>
    <name evidence="2" type="ORF">I3842_15G139200</name>
</gene>
<reference evidence="2" key="1">
    <citation type="submission" date="2021-01" db="EMBL/GenBank/DDBJ databases">
        <authorList>
            <person name="Lovell J.T."/>
            <person name="Bentley N."/>
            <person name="Bhattarai G."/>
            <person name="Jenkins J.W."/>
            <person name="Sreedasyam A."/>
            <person name="Alarcon Y."/>
            <person name="Bock C."/>
            <person name="Boston L."/>
            <person name="Carlson J."/>
            <person name="Cervantes K."/>
            <person name="Clermont K."/>
            <person name="Krom N."/>
            <person name="Kubenka K."/>
            <person name="Mamidi S."/>
            <person name="Mattison C."/>
            <person name="Monteros M."/>
            <person name="Pisani C."/>
            <person name="Plott C."/>
            <person name="Rajasekar S."/>
            <person name="Rhein H.S."/>
            <person name="Rohla C."/>
            <person name="Song M."/>
            <person name="Hilaire R.S."/>
            <person name="Shu S."/>
            <person name="Wells L."/>
            <person name="Wang X."/>
            <person name="Webber J."/>
            <person name="Heerema R.J."/>
            <person name="Klein P."/>
            <person name="Conner P."/>
            <person name="Grauke L."/>
            <person name="Grimwood J."/>
            <person name="Schmutz J."/>
            <person name="Randall J.J."/>
        </authorList>
    </citation>
    <scope>NUCLEOTIDE SEQUENCE</scope>
    <source>
        <tissue evidence="2">Leaf</tissue>
    </source>
</reference>
<feature type="domain" description="F-box" evidence="1">
    <location>
        <begin position="22"/>
        <end position="62"/>
    </location>
</feature>
<dbReference type="SMART" id="SM00256">
    <property type="entry name" value="FBOX"/>
    <property type="match status" value="1"/>
</dbReference>
<comment type="caution">
    <text evidence="2">The sequence shown here is derived from an EMBL/GenBank/DDBJ whole genome shotgun (WGS) entry which is preliminary data.</text>
</comment>
<dbReference type="Pfam" id="PF07734">
    <property type="entry name" value="FBA_1"/>
    <property type="match status" value="1"/>
</dbReference>
<dbReference type="PANTHER" id="PTHR35546:SF115">
    <property type="entry name" value="F-BOX DOMAIN-CONTAINING PROTEIN"/>
    <property type="match status" value="1"/>
</dbReference>